<feature type="signal peptide" evidence="1">
    <location>
        <begin position="1"/>
        <end position="17"/>
    </location>
</feature>
<feature type="chain" id="PRO_5047083087" evidence="1">
    <location>
        <begin position="18"/>
        <end position="140"/>
    </location>
</feature>
<dbReference type="Proteomes" id="UP000681317">
    <property type="component" value="Chromosome"/>
</dbReference>
<reference evidence="2 3" key="1">
    <citation type="submission" date="2021-03" db="EMBL/GenBank/DDBJ databases">
        <title>Complete Genome Sequences of Two Lysobacter Strains Isolated from Sea Water (Lysobacter caseinilyticus) and Soil (Lysobacter helvus) in South Korea.</title>
        <authorList>
            <person name="Watanabe Y."/>
            <person name="Arakawa K."/>
        </authorList>
    </citation>
    <scope>NUCLEOTIDE SEQUENCE [LARGE SCALE GENOMIC DNA]</scope>
    <source>
        <strain evidence="2 3">KVB24</strain>
    </source>
</reference>
<proteinExistence type="predicted"/>
<accession>A0ABM7Q731</accession>
<dbReference type="EMBL" id="AP024545">
    <property type="protein sequence ID" value="BCT93202.1"/>
    <property type="molecule type" value="Genomic_DNA"/>
</dbReference>
<evidence type="ECO:0000313" key="3">
    <source>
        <dbReference type="Proteomes" id="UP000681317"/>
    </source>
</evidence>
<dbReference type="RefSeq" id="WP_213434143.1">
    <property type="nucleotide sequence ID" value="NZ_AP024545.1"/>
</dbReference>
<keyword evidence="1" id="KW-0732">Signal</keyword>
<evidence type="ECO:0000313" key="2">
    <source>
        <dbReference type="EMBL" id="BCT93202.1"/>
    </source>
</evidence>
<gene>
    <name evidence="2" type="ORF">LYSCAS_22260</name>
</gene>
<organism evidence="2 3">
    <name type="scientific">Noviluteimonas caseinilytica</name>
    <dbReference type="NCBI Taxonomy" id="2675101"/>
    <lineage>
        <taxon>Bacteria</taxon>
        <taxon>Pseudomonadati</taxon>
        <taxon>Pseudomonadota</taxon>
        <taxon>Gammaproteobacteria</taxon>
        <taxon>Lysobacterales</taxon>
        <taxon>Lysobacteraceae</taxon>
        <taxon>Noviluteimonas</taxon>
    </lineage>
</organism>
<evidence type="ECO:0000256" key="1">
    <source>
        <dbReference type="SAM" id="SignalP"/>
    </source>
</evidence>
<sequence>MKLAVLVFALLSGVAQAQVAAPATAAASAGVDEAARPKVTSQSWSIKVERSAKADGKLTFRLWRNDTAPMDVSIDVKQGQTDRAIALALKNAFRDVLDSQDFHVEVAANYVQLRALRGERRFGIELAAPVMGVDIELIRR</sequence>
<protein>
    <submittedName>
        <fullName evidence="2">Uncharacterized protein</fullName>
    </submittedName>
</protein>
<name>A0ABM7Q731_9GAMM</name>
<keyword evidence="3" id="KW-1185">Reference proteome</keyword>